<feature type="non-terminal residue" evidence="2">
    <location>
        <position position="1"/>
    </location>
</feature>
<feature type="transmembrane region" description="Helical" evidence="1">
    <location>
        <begin position="90"/>
        <end position="116"/>
    </location>
</feature>
<evidence type="ECO:0000256" key="1">
    <source>
        <dbReference type="SAM" id="Phobius"/>
    </source>
</evidence>
<keyword evidence="1" id="KW-0812">Transmembrane</keyword>
<dbReference type="AlphaFoldDB" id="A0A195FP40"/>
<proteinExistence type="predicted"/>
<name>A0A195FP40_9HYME</name>
<dbReference type="EMBL" id="KQ981430">
    <property type="protein sequence ID" value="KYN41709.1"/>
    <property type="molecule type" value="Genomic_DNA"/>
</dbReference>
<protein>
    <submittedName>
        <fullName evidence="2">Uncharacterized protein</fullName>
    </submittedName>
</protein>
<evidence type="ECO:0000313" key="2">
    <source>
        <dbReference type="EMBL" id="KYN41709.1"/>
    </source>
</evidence>
<evidence type="ECO:0000313" key="3">
    <source>
        <dbReference type="Proteomes" id="UP000078541"/>
    </source>
</evidence>
<keyword evidence="1" id="KW-0472">Membrane</keyword>
<dbReference type="Proteomes" id="UP000078541">
    <property type="component" value="Unassembled WGS sequence"/>
</dbReference>
<keyword evidence="1" id="KW-1133">Transmembrane helix</keyword>
<gene>
    <name evidence="2" type="ORF">ALC56_03852</name>
</gene>
<keyword evidence="3" id="KW-1185">Reference proteome</keyword>
<sequence>GYTNTASATYRNSLPDEVPCFTCKVQRARRERSKLLRSIRGQAQGRAGCGWQICNPEWDLSAPDVTTPLIPSEKHHDSPLLPTTRRKQDAAAVVVVLLVVVVVVVLVVIVVAAVVVDIVDMVVVVVVVVHTDEQSCREQSSKASFQHTRKIHIEIIFPSTYSFMIVLASSSDYLCHRYFRICFNFRYLLRNSLINISLLQQKMSLIN</sequence>
<accession>A0A195FP40</accession>
<organism evidence="2 3">
    <name type="scientific">Trachymyrmex septentrionalis</name>
    <dbReference type="NCBI Taxonomy" id="34720"/>
    <lineage>
        <taxon>Eukaryota</taxon>
        <taxon>Metazoa</taxon>
        <taxon>Ecdysozoa</taxon>
        <taxon>Arthropoda</taxon>
        <taxon>Hexapoda</taxon>
        <taxon>Insecta</taxon>
        <taxon>Pterygota</taxon>
        <taxon>Neoptera</taxon>
        <taxon>Endopterygota</taxon>
        <taxon>Hymenoptera</taxon>
        <taxon>Apocrita</taxon>
        <taxon>Aculeata</taxon>
        <taxon>Formicoidea</taxon>
        <taxon>Formicidae</taxon>
        <taxon>Myrmicinae</taxon>
        <taxon>Trachymyrmex</taxon>
    </lineage>
</organism>
<reference evidence="2 3" key="1">
    <citation type="submission" date="2016-03" db="EMBL/GenBank/DDBJ databases">
        <title>Trachymyrmex septentrionalis WGS genome.</title>
        <authorList>
            <person name="Nygaard S."/>
            <person name="Hu H."/>
            <person name="Boomsma J."/>
            <person name="Zhang G."/>
        </authorList>
    </citation>
    <scope>NUCLEOTIDE SEQUENCE [LARGE SCALE GENOMIC DNA]</scope>
    <source>
        <strain evidence="2">Tsep2-gDNA-1</strain>
        <tissue evidence="2">Whole body</tissue>
    </source>
</reference>